<dbReference type="InterPro" id="IPR050476">
    <property type="entry name" value="Insect_CytP450_Detox"/>
</dbReference>
<keyword evidence="9" id="KW-0560">Oxidoreductase</keyword>
<keyword evidence="11" id="KW-0503">Monooxygenase</keyword>
<dbReference type="InterPro" id="IPR036396">
    <property type="entry name" value="Cyt_P450_sf"/>
</dbReference>
<keyword evidence="12" id="KW-0472">Membrane</keyword>
<dbReference type="PANTHER" id="PTHR24292:SF45">
    <property type="entry name" value="CYTOCHROME P450 6G1-RELATED"/>
    <property type="match status" value="1"/>
</dbReference>
<evidence type="ECO:0000256" key="1">
    <source>
        <dbReference type="ARBA" id="ARBA00001971"/>
    </source>
</evidence>
<evidence type="ECO:0000256" key="9">
    <source>
        <dbReference type="ARBA" id="ARBA00023002"/>
    </source>
</evidence>
<evidence type="ECO:0000256" key="12">
    <source>
        <dbReference type="ARBA" id="ARBA00023136"/>
    </source>
</evidence>
<keyword evidence="7" id="KW-0256">Endoplasmic reticulum</keyword>
<keyword evidence="8" id="KW-0492">Microsome</keyword>
<reference evidence="14" key="1">
    <citation type="submission" date="2013-02" db="EMBL/GenBank/DDBJ databases">
        <authorList>
            <person name="Hughes D."/>
        </authorList>
    </citation>
    <scope>NUCLEOTIDE SEQUENCE</scope>
    <source>
        <strain>Durham</strain>
        <strain evidence="14">NC isolate 2 -- Noor lab</strain>
    </source>
</reference>
<dbReference type="GO" id="GO:0020037">
    <property type="term" value="F:heme binding"/>
    <property type="evidence" value="ECO:0007669"/>
    <property type="project" value="InterPro"/>
</dbReference>
<sequence length="99" mass="11569">MVNKWYNHPAGKDQPFVGIHVFQKPGILVKDPELVKQVMIKDFNKFSNRFLAADFKNDPLAAFNLFFTKNPEWKMIRTKLSPVFTSGKIKQMFHLIDDL</sequence>
<dbReference type="OMA" id="EWKMIRT"/>
<evidence type="ECO:0000256" key="4">
    <source>
        <dbReference type="ARBA" id="ARBA00010617"/>
    </source>
</evidence>
<keyword evidence="6" id="KW-0479">Metal-binding</keyword>
<dbReference type="Gene3D" id="1.10.630.10">
    <property type="entry name" value="Cytochrome P450"/>
    <property type="match status" value="1"/>
</dbReference>
<comment type="similarity">
    <text evidence="4">Belongs to the cytochrome P450 family.</text>
</comment>
<evidence type="ECO:0000256" key="5">
    <source>
        <dbReference type="ARBA" id="ARBA00022617"/>
    </source>
</evidence>
<evidence type="ECO:0000256" key="6">
    <source>
        <dbReference type="ARBA" id="ARBA00022723"/>
    </source>
</evidence>
<keyword evidence="10" id="KW-0408">Iron</keyword>
<dbReference type="AlphaFoldDB" id="T1GXH4"/>
<dbReference type="HOGENOM" id="CLU_2349053_0_0_1"/>
<evidence type="ECO:0000256" key="3">
    <source>
        <dbReference type="ARBA" id="ARBA00004406"/>
    </source>
</evidence>
<dbReference type="GO" id="GO:0005506">
    <property type="term" value="F:iron ion binding"/>
    <property type="evidence" value="ECO:0007669"/>
    <property type="project" value="InterPro"/>
</dbReference>
<evidence type="ECO:0000256" key="11">
    <source>
        <dbReference type="ARBA" id="ARBA00023033"/>
    </source>
</evidence>
<evidence type="ECO:0000256" key="7">
    <source>
        <dbReference type="ARBA" id="ARBA00022824"/>
    </source>
</evidence>
<dbReference type="STRING" id="36166.T1GXH4"/>
<name>T1GXH4_MEGSC</name>
<dbReference type="Pfam" id="PF00067">
    <property type="entry name" value="p450"/>
    <property type="match status" value="1"/>
</dbReference>
<accession>T1GXH4</accession>
<protein>
    <recommendedName>
        <fullName evidence="15">Cytochrome P450</fullName>
    </recommendedName>
</protein>
<dbReference type="GO" id="GO:0016705">
    <property type="term" value="F:oxidoreductase activity, acting on paired donors, with incorporation or reduction of molecular oxygen"/>
    <property type="evidence" value="ECO:0007669"/>
    <property type="project" value="InterPro"/>
</dbReference>
<dbReference type="GO" id="GO:0004497">
    <property type="term" value="F:monooxygenase activity"/>
    <property type="evidence" value="ECO:0007669"/>
    <property type="project" value="UniProtKB-KW"/>
</dbReference>
<evidence type="ECO:0000313" key="13">
    <source>
        <dbReference type="EnsemblMetazoa" id="MESCA008525-PA"/>
    </source>
</evidence>
<dbReference type="InterPro" id="IPR001128">
    <property type="entry name" value="Cyt_P450"/>
</dbReference>
<evidence type="ECO:0008006" key="15">
    <source>
        <dbReference type="Google" id="ProtNLM"/>
    </source>
</evidence>
<evidence type="ECO:0000313" key="14">
    <source>
        <dbReference type="Proteomes" id="UP000015102"/>
    </source>
</evidence>
<dbReference type="EnsemblMetazoa" id="MESCA008525-RA">
    <property type="protein sequence ID" value="MESCA008525-PA"/>
    <property type="gene ID" value="MESCA008525"/>
</dbReference>
<keyword evidence="5" id="KW-0349">Heme</keyword>
<reference evidence="13" key="2">
    <citation type="submission" date="2015-06" db="UniProtKB">
        <authorList>
            <consortium name="EnsemblMetazoa"/>
        </authorList>
    </citation>
    <scope>IDENTIFICATION</scope>
</reference>
<dbReference type="Proteomes" id="UP000015102">
    <property type="component" value="Unassembled WGS sequence"/>
</dbReference>
<evidence type="ECO:0000256" key="2">
    <source>
        <dbReference type="ARBA" id="ARBA00004174"/>
    </source>
</evidence>
<dbReference type="PANTHER" id="PTHR24292">
    <property type="entry name" value="CYTOCHROME P450"/>
    <property type="match status" value="1"/>
</dbReference>
<organism evidence="13 14">
    <name type="scientific">Megaselia scalaris</name>
    <name type="common">Humpbacked fly</name>
    <name type="synonym">Phora scalaris</name>
    <dbReference type="NCBI Taxonomy" id="36166"/>
    <lineage>
        <taxon>Eukaryota</taxon>
        <taxon>Metazoa</taxon>
        <taxon>Ecdysozoa</taxon>
        <taxon>Arthropoda</taxon>
        <taxon>Hexapoda</taxon>
        <taxon>Insecta</taxon>
        <taxon>Pterygota</taxon>
        <taxon>Neoptera</taxon>
        <taxon>Endopterygota</taxon>
        <taxon>Diptera</taxon>
        <taxon>Brachycera</taxon>
        <taxon>Muscomorpha</taxon>
        <taxon>Platypezoidea</taxon>
        <taxon>Phoridae</taxon>
        <taxon>Megaseliini</taxon>
        <taxon>Megaselia</taxon>
    </lineage>
</organism>
<keyword evidence="14" id="KW-1185">Reference proteome</keyword>
<dbReference type="EMBL" id="CAQQ02053978">
    <property type="status" value="NOT_ANNOTATED_CDS"/>
    <property type="molecule type" value="Genomic_DNA"/>
</dbReference>
<evidence type="ECO:0000256" key="8">
    <source>
        <dbReference type="ARBA" id="ARBA00022848"/>
    </source>
</evidence>
<evidence type="ECO:0000256" key="10">
    <source>
        <dbReference type="ARBA" id="ARBA00023004"/>
    </source>
</evidence>
<proteinExistence type="inferred from homology"/>
<comment type="cofactor">
    <cofactor evidence="1">
        <name>heme</name>
        <dbReference type="ChEBI" id="CHEBI:30413"/>
    </cofactor>
</comment>
<comment type="subcellular location">
    <subcellularLocation>
        <location evidence="3">Endoplasmic reticulum membrane</location>
        <topology evidence="3">Peripheral membrane protein</topology>
    </subcellularLocation>
    <subcellularLocation>
        <location evidence="2">Microsome membrane</location>
        <topology evidence="2">Peripheral membrane protein</topology>
    </subcellularLocation>
</comment>
<dbReference type="GO" id="GO:0005789">
    <property type="term" value="C:endoplasmic reticulum membrane"/>
    <property type="evidence" value="ECO:0007669"/>
    <property type="project" value="UniProtKB-SubCell"/>
</dbReference>
<dbReference type="SUPFAM" id="SSF48264">
    <property type="entry name" value="Cytochrome P450"/>
    <property type="match status" value="1"/>
</dbReference>